<proteinExistence type="predicted"/>
<gene>
    <name evidence="1" type="ORF">NCTC12227_01242</name>
</gene>
<dbReference type="EMBL" id="LR134516">
    <property type="protein sequence ID" value="VEJ21501.1"/>
    <property type="molecule type" value="Genomic_DNA"/>
</dbReference>
<evidence type="ECO:0000313" key="2">
    <source>
        <dbReference type="Proteomes" id="UP000268229"/>
    </source>
</evidence>
<protein>
    <submittedName>
        <fullName evidence="1">Uncharacterized protein</fullName>
    </submittedName>
</protein>
<dbReference type="Proteomes" id="UP000268229">
    <property type="component" value="Chromosome"/>
</dbReference>
<name>A0A448UC91_9NEIS</name>
<dbReference type="KEGG" id="nani:NCTC12227_01242"/>
<sequence length="149" mass="17687">MNLNNLETQKKREDIFIGNKIDDENLLNNLSYKEFVMVCIAFTDKFVISRSKNSFLKEDLYFSNLFLKKIINQEKLKERRIEAWNRYDLLEGIDKAVQRITVCFLYPDIAEESNDGIDDFQELFLNLLLDVESGLCNKFFDFLISYLKN</sequence>
<dbReference type="OrthoDB" id="9540306at2"/>
<dbReference type="RefSeq" id="WP_107879549.1">
    <property type="nucleotide sequence ID" value="NZ_LR134516.1"/>
</dbReference>
<organism evidence="1 2">
    <name type="scientific">Neisseria animaloris</name>
    <dbReference type="NCBI Taxonomy" id="326522"/>
    <lineage>
        <taxon>Bacteria</taxon>
        <taxon>Pseudomonadati</taxon>
        <taxon>Pseudomonadota</taxon>
        <taxon>Betaproteobacteria</taxon>
        <taxon>Neisseriales</taxon>
        <taxon>Neisseriaceae</taxon>
        <taxon>Neisseria</taxon>
    </lineage>
</organism>
<dbReference type="AlphaFoldDB" id="A0A448UC91"/>
<accession>A0A448UC91</accession>
<keyword evidence="2" id="KW-1185">Reference proteome</keyword>
<reference evidence="1 2" key="1">
    <citation type="submission" date="2018-12" db="EMBL/GenBank/DDBJ databases">
        <authorList>
            <consortium name="Pathogen Informatics"/>
        </authorList>
    </citation>
    <scope>NUCLEOTIDE SEQUENCE [LARGE SCALE GENOMIC DNA]</scope>
    <source>
        <strain evidence="1 2">NCTC12227</strain>
    </source>
</reference>
<evidence type="ECO:0000313" key="1">
    <source>
        <dbReference type="EMBL" id="VEJ21501.1"/>
    </source>
</evidence>